<evidence type="ECO:0000313" key="3">
    <source>
        <dbReference type="EMBL" id="AWR99251.1"/>
    </source>
</evidence>
<protein>
    <submittedName>
        <fullName evidence="3">Universal stress protein</fullName>
    </submittedName>
</protein>
<organism evidence="3 4">
    <name type="scientific">Metallosphaera hakonensis JCM 8857 = DSM 7519</name>
    <dbReference type="NCBI Taxonomy" id="1293036"/>
    <lineage>
        <taxon>Archaea</taxon>
        <taxon>Thermoproteota</taxon>
        <taxon>Thermoprotei</taxon>
        <taxon>Sulfolobales</taxon>
        <taxon>Sulfolobaceae</taxon>
        <taxon>Metallosphaera</taxon>
    </lineage>
</organism>
<evidence type="ECO:0000313" key="4">
    <source>
        <dbReference type="Proteomes" id="UP000247586"/>
    </source>
</evidence>
<accession>A0A2U9IT72</accession>
<gene>
    <name evidence="3" type="ORF">DFR87_05535</name>
</gene>
<evidence type="ECO:0000256" key="1">
    <source>
        <dbReference type="ARBA" id="ARBA00008791"/>
    </source>
</evidence>
<dbReference type="EMBL" id="CP029287">
    <property type="protein sequence ID" value="AWR99251.1"/>
    <property type="molecule type" value="Genomic_DNA"/>
</dbReference>
<dbReference type="Proteomes" id="UP000247586">
    <property type="component" value="Chromosome"/>
</dbReference>
<dbReference type="STRING" id="1293036.GCA_001315825_01040"/>
<name>A0A2U9IT72_9CREN</name>
<dbReference type="Gene3D" id="3.40.50.620">
    <property type="entry name" value="HUPs"/>
    <property type="match status" value="1"/>
</dbReference>
<comment type="similarity">
    <text evidence="1">Belongs to the universal stress protein A family.</text>
</comment>
<proteinExistence type="inferred from homology"/>
<evidence type="ECO:0000259" key="2">
    <source>
        <dbReference type="Pfam" id="PF00582"/>
    </source>
</evidence>
<dbReference type="KEGG" id="mhk:DFR87_05535"/>
<dbReference type="CDD" id="cd23659">
    <property type="entry name" value="USP_At3g01520-like"/>
    <property type="match status" value="1"/>
</dbReference>
<dbReference type="RefSeq" id="WP_054836420.1">
    <property type="nucleotide sequence ID" value="NZ_BBBA01000004.1"/>
</dbReference>
<dbReference type="InterPro" id="IPR006015">
    <property type="entry name" value="Universal_stress_UspA"/>
</dbReference>
<dbReference type="GeneID" id="36834783"/>
<feature type="domain" description="UspA" evidence="2">
    <location>
        <begin position="2"/>
        <end position="130"/>
    </location>
</feature>
<dbReference type="Pfam" id="PF00582">
    <property type="entry name" value="Usp"/>
    <property type="match status" value="1"/>
</dbReference>
<dbReference type="InterPro" id="IPR014729">
    <property type="entry name" value="Rossmann-like_a/b/a_fold"/>
</dbReference>
<reference evidence="3" key="1">
    <citation type="submission" date="2018-05" db="EMBL/GenBank/DDBJ databases">
        <title>Complete Genome Sequences of Extremely Thermoacidophilic, Metal-Mobilizing Type-Strain Members of the Archaeal Family Sulfolobaceae: Acidianus brierleyi DSM-1651T, Acidianus sulfidivorans DSM-18786T, Metallosphaera hakonensis DSM-7519T, and Metallosphaera prunae DSM-10039T.</title>
        <authorList>
            <person name="Counts J.A."/>
            <person name="Kelly R.M."/>
        </authorList>
    </citation>
    <scope>NUCLEOTIDE SEQUENCE [LARGE SCALE GENOMIC DNA]</scope>
    <source>
        <strain evidence="3">HO1-1</strain>
    </source>
</reference>
<dbReference type="PANTHER" id="PTHR46268:SF6">
    <property type="entry name" value="UNIVERSAL STRESS PROTEIN UP12"/>
    <property type="match status" value="1"/>
</dbReference>
<dbReference type="OrthoDB" id="105697at2157"/>
<dbReference type="SUPFAM" id="SSF52402">
    <property type="entry name" value="Adenine nucleotide alpha hydrolases-like"/>
    <property type="match status" value="1"/>
</dbReference>
<sequence>MKIVLAYDGSDHAKKALLFTLKLMREVDELYLVSVVKEIPRSPEQVILESSKKAEEALDAIKNEIEGYKVTTKVLEAPDVASSVIEYCNKIECDLIVSGSRGLTGLKKIVLGSVSNALISKSDVPVLVVK</sequence>
<dbReference type="InterPro" id="IPR006016">
    <property type="entry name" value="UspA"/>
</dbReference>
<dbReference type="AlphaFoldDB" id="A0A2U9IT72"/>
<keyword evidence="4" id="KW-1185">Reference proteome</keyword>
<dbReference type="PRINTS" id="PR01438">
    <property type="entry name" value="UNVRSLSTRESS"/>
</dbReference>
<dbReference type="PANTHER" id="PTHR46268">
    <property type="entry name" value="STRESS RESPONSE PROTEIN NHAX"/>
    <property type="match status" value="1"/>
</dbReference>